<evidence type="ECO:0000259" key="4">
    <source>
        <dbReference type="PROSITE" id="PS51278"/>
    </source>
</evidence>
<evidence type="ECO:0000256" key="3">
    <source>
        <dbReference type="ARBA" id="ARBA00048741"/>
    </source>
</evidence>
<dbReference type="EMBL" id="QXFL01000004">
    <property type="protein sequence ID" value="RIV85634.1"/>
    <property type="molecule type" value="Genomic_DNA"/>
</dbReference>
<evidence type="ECO:0000313" key="5">
    <source>
        <dbReference type="EMBL" id="RIV85634.1"/>
    </source>
</evidence>
<dbReference type="OrthoDB" id="9763290at2"/>
<comment type="caution">
    <text evidence="5">The sequence shown here is derived from an EMBL/GenBank/DDBJ whole genome shotgun (WGS) entry which is preliminary data.</text>
</comment>
<protein>
    <recommendedName>
        <fullName evidence="2">asparagine synthase (glutamine-hydrolyzing)</fullName>
        <ecNumber evidence="2">6.3.5.4</ecNumber>
    </recommendedName>
</protein>
<dbReference type="Pfam" id="PF13537">
    <property type="entry name" value="GATase_7"/>
    <property type="match status" value="1"/>
</dbReference>
<dbReference type="GO" id="GO:0004066">
    <property type="term" value="F:asparagine synthase (glutamine-hydrolyzing) activity"/>
    <property type="evidence" value="ECO:0007669"/>
    <property type="project" value="UniProtKB-EC"/>
</dbReference>
<evidence type="ECO:0000256" key="1">
    <source>
        <dbReference type="ARBA" id="ARBA00005187"/>
    </source>
</evidence>
<accession>A0A418NR62</accession>
<dbReference type="Pfam" id="PF00733">
    <property type="entry name" value="Asn_synthase"/>
    <property type="match status" value="1"/>
</dbReference>
<name>A0A418NR62_9SPHN</name>
<proteinExistence type="predicted"/>
<evidence type="ECO:0000256" key="2">
    <source>
        <dbReference type="ARBA" id="ARBA00012737"/>
    </source>
</evidence>
<dbReference type="Proteomes" id="UP000286576">
    <property type="component" value="Unassembled WGS sequence"/>
</dbReference>
<keyword evidence="6" id="KW-1185">Reference proteome</keyword>
<comment type="catalytic activity">
    <reaction evidence="3">
        <text>L-aspartate + L-glutamine + ATP + H2O = L-asparagine + L-glutamate + AMP + diphosphate + H(+)</text>
        <dbReference type="Rhea" id="RHEA:12228"/>
        <dbReference type="ChEBI" id="CHEBI:15377"/>
        <dbReference type="ChEBI" id="CHEBI:15378"/>
        <dbReference type="ChEBI" id="CHEBI:29985"/>
        <dbReference type="ChEBI" id="CHEBI:29991"/>
        <dbReference type="ChEBI" id="CHEBI:30616"/>
        <dbReference type="ChEBI" id="CHEBI:33019"/>
        <dbReference type="ChEBI" id="CHEBI:58048"/>
        <dbReference type="ChEBI" id="CHEBI:58359"/>
        <dbReference type="ChEBI" id="CHEBI:456215"/>
        <dbReference type="EC" id="6.3.5.4"/>
    </reaction>
</comment>
<evidence type="ECO:0000313" key="6">
    <source>
        <dbReference type="Proteomes" id="UP000286576"/>
    </source>
</evidence>
<dbReference type="InterPro" id="IPR014729">
    <property type="entry name" value="Rossmann-like_a/b/a_fold"/>
</dbReference>
<dbReference type="Gene3D" id="3.60.20.10">
    <property type="entry name" value="Glutamine Phosphoribosylpyrophosphate, subunit 1, domain 1"/>
    <property type="match status" value="1"/>
</dbReference>
<dbReference type="SUPFAM" id="SSF56235">
    <property type="entry name" value="N-terminal nucleophile aminohydrolases (Ntn hydrolases)"/>
    <property type="match status" value="1"/>
</dbReference>
<feature type="domain" description="Glutamine amidotransferase type-2" evidence="4">
    <location>
        <begin position="1"/>
        <end position="209"/>
    </location>
</feature>
<dbReference type="GO" id="GO:0006529">
    <property type="term" value="P:asparagine biosynthetic process"/>
    <property type="evidence" value="ECO:0007669"/>
    <property type="project" value="InterPro"/>
</dbReference>
<reference evidence="5 6" key="1">
    <citation type="submission" date="2018-08" db="EMBL/GenBank/DDBJ databases">
        <title>Erythrobacter zhengii sp.nov., a bacterium isolated from deep-sea sediment.</title>
        <authorList>
            <person name="Fang C."/>
            <person name="Wu Y.-H."/>
            <person name="Sun C."/>
            <person name="Wang H."/>
            <person name="Cheng H."/>
            <person name="Meng F.-X."/>
            <person name="Wang C.-S."/>
            <person name="Xu X.-W."/>
        </authorList>
    </citation>
    <scope>NUCLEOTIDE SEQUENCE [LARGE SCALE GENOMIC DNA]</scope>
    <source>
        <strain evidence="5 6">V18</strain>
    </source>
</reference>
<dbReference type="InterPro" id="IPR051786">
    <property type="entry name" value="ASN_synthetase/amidase"/>
</dbReference>
<dbReference type="PROSITE" id="PS51278">
    <property type="entry name" value="GATASE_TYPE_2"/>
    <property type="match status" value="1"/>
</dbReference>
<dbReference type="RefSeq" id="WP_119586825.1">
    <property type="nucleotide sequence ID" value="NZ_CAWODQ010000024.1"/>
</dbReference>
<dbReference type="Gene3D" id="3.40.50.620">
    <property type="entry name" value="HUPs"/>
    <property type="match status" value="2"/>
</dbReference>
<dbReference type="AlphaFoldDB" id="A0A418NR62"/>
<dbReference type="PANTHER" id="PTHR43284">
    <property type="entry name" value="ASPARAGINE SYNTHETASE (GLUTAMINE-HYDROLYZING)"/>
    <property type="match status" value="1"/>
</dbReference>
<dbReference type="SUPFAM" id="SSF52402">
    <property type="entry name" value="Adenine nucleotide alpha hydrolases-like"/>
    <property type="match status" value="1"/>
</dbReference>
<dbReference type="InterPro" id="IPR001962">
    <property type="entry name" value="Asn_synthase"/>
</dbReference>
<dbReference type="InterPro" id="IPR017932">
    <property type="entry name" value="GATase_2_dom"/>
</dbReference>
<sequence>MSFIFGIVSRAGAPIAAEWLGAAKHAVEAWPADRSQTTDKSRLAAFCKQMDTTPWASRSQPIVADDAATVLFDGRLDNRAELADKLGLGSAEAMSDAQFILAGWHRFGQQLAEHLIGDFAIAVQDHDSGDLVLIRDHLGVRPLFVIRNEDFVAFSTALPPLLALPFCDTRWNLEWVVDYLEEVKPDAEYTAYRGITAVPPAHVVRFRSSAEERHRFWSLPVDAELLDIDLGEAISRAGELFERAVADRLVTGRGRIGCELSGGLDSSSIAAVAADQLSRRDERLIGVTQSTQEDFQRRYALLSEGHFADAVYAHYPQIERVNVDNRTDNVLDMLAGTIARHGVPPRNDFNGLASEAPDLLAERGARVLLSGFGGDQMVTANAGALAESLVAEGDWLSTFRLLASGGGRVRTLATIMRQVPIVRALVPAQKHAIRTSPRLASEKARAAAGYPGRAELHSWPAWSGTFRQRDAHNLSRPVMAYRLQDSQVGAGARGVEYRYPMLDIRLIEFVHRLPATYRNRAGEPRRLIRLLMRGRLPEKVRQRRDKFGMTVPGVFVNVLQHSLALRDHIAAMARDPVLADFASYDEVLAALDATLAHGEFPKMEMIKGGNPHYRRADHGQVLRLALLGLWYRPGAGERPDLAIPAATANSRSLR</sequence>
<dbReference type="EC" id="6.3.5.4" evidence="2"/>
<dbReference type="GO" id="GO:0005829">
    <property type="term" value="C:cytosol"/>
    <property type="evidence" value="ECO:0007669"/>
    <property type="project" value="TreeGrafter"/>
</dbReference>
<organism evidence="5 6">
    <name type="scientific">Aurantiacibacter zhengii</name>
    <dbReference type="NCBI Taxonomy" id="2307003"/>
    <lineage>
        <taxon>Bacteria</taxon>
        <taxon>Pseudomonadati</taxon>
        <taxon>Pseudomonadota</taxon>
        <taxon>Alphaproteobacteria</taxon>
        <taxon>Sphingomonadales</taxon>
        <taxon>Erythrobacteraceae</taxon>
        <taxon>Aurantiacibacter</taxon>
    </lineage>
</organism>
<gene>
    <name evidence="5" type="ORF">D2V07_09815</name>
</gene>
<comment type="pathway">
    <text evidence="1">Amino-acid biosynthesis; L-asparagine biosynthesis; L-asparagine from L-aspartate (L-Gln route): step 1/1.</text>
</comment>
<dbReference type="PANTHER" id="PTHR43284:SF1">
    <property type="entry name" value="ASPARAGINE SYNTHETASE"/>
    <property type="match status" value="1"/>
</dbReference>
<dbReference type="InterPro" id="IPR029055">
    <property type="entry name" value="Ntn_hydrolases_N"/>
</dbReference>